<protein>
    <submittedName>
        <fullName evidence="1">Uncharacterized protein</fullName>
    </submittedName>
</protein>
<reference evidence="1" key="1">
    <citation type="submission" date="2021-03" db="EMBL/GenBank/DDBJ databases">
        <title>Evolutionary priming and transition to the ectomycorrhizal habit in an iconic lineage of mushroom-forming fungi: is preadaptation a requirement?</title>
        <authorList>
            <consortium name="DOE Joint Genome Institute"/>
            <person name="Looney B.P."/>
            <person name="Miyauchi S."/>
            <person name="Morin E."/>
            <person name="Drula E."/>
            <person name="Courty P.E."/>
            <person name="Chicoki N."/>
            <person name="Fauchery L."/>
            <person name="Kohler A."/>
            <person name="Kuo A."/>
            <person name="LaButti K."/>
            <person name="Pangilinan J."/>
            <person name="Lipzen A."/>
            <person name="Riley R."/>
            <person name="Andreopoulos W."/>
            <person name="He G."/>
            <person name="Johnson J."/>
            <person name="Barry K.W."/>
            <person name="Grigoriev I.V."/>
            <person name="Nagy L."/>
            <person name="Hibbett D."/>
            <person name="Henrissat B."/>
            <person name="Matheny P.B."/>
            <person name="Labbe J."/>
            <person name="Martin A.F."/>
        </authorList>
    </citation>
    <scope>NUCLEOTIDE SEQUENCE</scope>
    <source>
        <strain evidence="1">BPL698</strain>
    </source>
</reference>
<organism evidence="1 2">
    <name type="scientific">Russula earlei</name>
    <dbReference type="NCBI Taxonomy" id="71964"/>
    <lineage>
        <taxon>Eukaryota</taxon>
        <taxon>Fungi</taxon>
        <taxon>Dikarya</taxon>
        <taxon>Basidiomycota</taxon>
        <taxon>Agaricomycotina</taxon>
        <taxon>Agaricomycetes</taxon>
        <taxon>Russulales</taxon>
        <taxon>Russulaceae</taxon>
        <taxon>Russula</taxon>
    </lineage>
</organism>
<proteinExistence type="predicted"/>
<keyword evidence="2" id="KW-1185">Reference proteome</keyword>
<gene>
    <name evidence="1" type="ORF">F5148DRAFT_280415</name>
</gene>
<evidence type="ECO:0000313" key="2">
    <source>
        <dbReference type="Proteomes" id="UP001207468"/>
    </source>
</evidence>
<dbReference type="EMBL" id="JAGFNK010000002">
    <property type="protein sequence ID" value="KAI9513201.1"/>
    <property type="molecule type" value="Genomic_DNA"/>
</dbReference>
<dbReference type="Proteomes" id="UP001207468">
    <property type="component" value="Unassembled WGS sequence"/>
</dbReference>
<name>A0ACC0UNM6_9AGAM</name>
<comment type="caution">
    <text evidence="1">The sequence shown here is derived from an EMBL/GenBank/DDBJ whole genome shotgun (WGS) entry which is preliminary data.</text>
</comment>
<accession>A0ACC0UNM6</accession>
<evidence type="ECO:0000313" key="1">
    <source>
        <dbReference type="EMBL" id="KAI9513201.1"/>
    </source>
</evidence>
<sequence length="235" mass="27078">MSQSPSSTITSHFPPSNVEDDRPQECSATSDFARQERLAALERRLNRSATEIASSTQQEQESQAFYANHDKRTEFRRLVDPGIMRPNSKEVALRSLRTLSMIAENLLCEPDNPKFRRFKPTNSIIKRDLINPKGALEYAVAMGFHPEVDHFQPYYTFKDKYMTELGIGAAILREAIQTAGKEEDEGLKVMKAKAEEEDRIKRAKEAFLDDRKAQMIRTERERSRRSQEERKLPTP</sequence>